<dbReference type="Gene3D" id="1.25.40.10">
    <property type="entry name" value="Tetratricopeptide repeat domain"/>
    <property type="match status" value="2"/>
</dbReference>
<feature type="repeat" description="TPR" evidence="4">
    <location>
        <begin position="153"/>
        <end position="186"/>
    </location>
</feature>
<comment type="subcellular location">
    <subcellularLocation>
        <location evidence="5">Endoplasmic reticulum membrane</location>
        <topology evidence="5">Peripheral membrane protein</topology>
        <orientation evidence="5">Cytoplasmic side</orientation>
    </subcellularLocation>
</comment>
<keyword evidence="5" id="KW-0472">Membrane</keyword>
<keyword evidence="3 4" id="KW-0802">TPR repeat</keyword>
<dbReference type="PANTHER" id="PTHR12760">
    <property type="entry name" value="TETRATRICOPEPTIDE REPEAT PROTEIN"/>
    <property type="match status" value="1"/>
</dbReference>
<accession>A0ABD2KGK3</accession>
<evidence type="ECO:0000313" key="8">
    <source>
        <dbReference type="Proteomes" id="UP001620645"/>
    </source>
</evidence>
<comment type="caution">
    <text evidence="7">The sequence shown here is derived from an EMBL/GenBank/DDBJ whole genome shotgun (WGS) entry which is preliminary data.</text>
</comment>
<evidence type="ECO:0000313" key="7">
    <source>
        <dbReference type="EMBL" id="KAL3102048.1"/>
    </source>
</evidence>
<evidence type="ECO:0000256" key="3">
    <source>
        <dbReference type="ARBA" id="ARBA00022803"/>
    </source>
</evidence>
<comment type="function">
    <text evidence="5">Part of the endoplasmic reticulum membrane protein complex (EMC) that enables the energy-independent insertion into endoplasmic reticulum membranes of newly synthesized membrane proteins.</text>
</comment>
<sequence>MQDDWRSLTYEEANATLKKWREEHARRSEEVVEIWEFVLSRYAAALKGELWAVLEQVTIAALDQARHDLAIECLQQLHRRFPKSTRVTKLQAMRLEAIGNYEDAEELYRRLIEGDDTNPLFRKRCIAILIARGDRQSAIRELNKYLETFANDSEAWLQQGELFLQEADFGRAAFCFEELLLSNPQNPTYLLKMAEIRYTMGGPDNVEIARAYYERSLALAPSAQALYGLILCNNQLLHLKTGIGQQRRRDLARSALNACDQLANLYEGKAAGGGGDETPREDFGRQLSVVVQTLRGCFTE</sequence>
<evidence type="ECO:0000256" key="5">
    <source>
        <dbReference type="RuleBase" id="RU367091"/>
    </source>
</evidence>
<dbReference type="Pfam" id="PF22890">
    <property type="entry name" value="TPR_EMC2"/>
    <property type="match status" value="1"/>
</dbReference>
<comment type="subunit">
    <text evidence="5">Component of the ER membrane protein complex (EMC).</text>
</comment>
<organism evidence="7 8">
    <name type="scientific">Heterodera schachtii</name>
    <name type="common">Sugarbeet cyst nematode worm</name>
    <name type="synonym">Tylenchus schachtii</name>
    <dbReference type="NCBI Taxonomy" id="97005"/>
    <lineage>
        <taxon>Eukaryota</taxon>
        <taxon>Metazoa</taxon>
        <taxon>Ecdysozoa</taxon>
        <taxon>Nematoda</taxon>
        <taxon>Chromadorea</taxon>
        <taxon>Rhabditida</taxon>
        <taxon>Tylenchina</taxon>
        <taxon>Tylenchomorpha</taxon>
        <taxon>Tylenchoidea</taxon>
        <taxon>Heteroderidae</taxon>
        <taxon>Heteroderinae</taxon>
        <taxon>Heterodera</taxon>
    </lineage>
</organism>
<dbReference type="InterPro" id="IPR039856">
    <property type="entry name" value="EMC2-like"/>
</dbReference>
<name>A0ABD2KGK3_HETSC</name>
<reference evidence="7 8" key="1">
    <citation type="submission" date="2024-10" db="EMBL/GenBank/DDBJ databases">
        <authorList>
            <person name="Kim D."/>
        </authorList>
    </citation>
    <scope>NUCLEOTIDE SEQUENCE [LARGE SCALE GENOMIC DNA]</scope>
    <source>
        <strain evidence="7">Taebaek</strain>
    </source>
</reference>
<evidence type="ECO:0000259" key="6">
    <source>
        <dbReference type="Pfam" id="PF22890"/>
    </source>
</evidence>
<keyword evidence="8" id="KW-1185">Reference proteome</keyword>
<dbReference type="SUPFAM" id="SSF48452">
    <property type="entry name" value="TPR-like"/>
    <property type="match status" value="1"/>
</dbReference>
<dbReference type="EMBL" id="JBICCN010000026">
    <property type="protein sequence ID" value="KAL3102048.1"/>
    <property type="molecule type" value="Genomic_DNA"/>
</dbReference>
<dbReference type="InterPro" id="IPR019734">
    <property type="entry name" value="TPR_rpt"/>
</dbReference>
<dbReference type="InterPro" id="IPR011990">
    <property type="entry name" value="TPR-like_helical_dom_sf"/>
</dbReference>
<feature type="domain" description="EMC2 TPR-like" evidence="6">
    <location>
        <begin position="88"/>
        <end position="196"/>
    </location>
</feature>
<proteinExistence type="inferred from homology"/>
<dbReference type="PROSITE" id="PS50005">
    <property type="entry name" value="TPR"/>
    <property type="match status" value="1"/>
</dbReference>
<keyword evidence="5" id="KW-0256">Endoplasmic reticulum</keyword>
<dbReference type="Proteomes" id="UP001620645">
    <property type="component" value="Unassembled WGS sequence"/>
</dbReference>
<evidence type="ECO:0000256" key="2">
    <source>
        <dbReference type="ARBA" id="ARBA00022737"/>
    </source>
</evidence>
<keyword evidence="2" id="KW-0677">Repeat</keyword>
<comment type="similarity">
    <text evidence="1 5">Belongs to the EMC2 family.</text>
</comment>
<evidence type="ECO:0000256" key="1">
    <source>
        <dbReference type="ARBA" id="ARBA00010361"/>
    </source>
</evidence>
<dbReference type="AlphaFoldDB" id="A0ABD2KGK3"/>
<dbReference type="GO" id="GO:0072546">
    <property type="term" value="C:EMC complex"/>
    <property type="evidence" value="ECO:0007669"/>
    <property type="project" value="UniProtKB-UniRule"/>
</dbReference>
<protein>
    <recommendedName>
        <fullName evidence="5">ER membrane protein complex subunit 2</fullName>
    </recommendedName>
</protein>
<dbReference type="InterPro" id="IPR055217">
    <property type="entry name" value="TPR_EMC2"/>
</dbReference>
<evidence type="ECO:0000256" key="4">
    <source>
        <dbReference type="PROSITE-ProRule" id="PRU00339"/>
    </source>
</evidence>
<gene>
    <name evidence="7" type="ORF">niasHS_003457</name>
</gene>
<dbReference type="SMART" id="SM00028">
    <property type="entry name" value="TPR"/>
    <property type="match status" value="4"/>
</dbReference>